<dbReference type="EMBL" id="ACCL02000005">
    <property type="protein sequence ID" value="EET61558.1"/>
    <property type="molecule type" value="Genomic_DNA"/>
</dbReference>
<accession>C6LC94</accession>
<name>C6LC94_9FIRM</name>
<evidence type="ECO:0000313" key="1">
    <source>
        <dbReference type="EMBL" id="EET61558.1"/>
    </source>
</evidence>
<reference evidence="1" key="1">
    <citation type="submission" date="2009-07" db="EMBL/GenBank/DDBJ databases">
        <authorList>
            <person name="Weinstock G."/>
            <person name="Sodergren E."/>
            <person name="Clifton S."/>
            <person name="Fulton L."/>
            <person name="Fulton B."/>
            <person name="Courtney L."/>
            <person name="Fronick C."/>
            <person name="Harrison M."/>
            <person name="Strong C."/>
            <person name="Farmer C."/>
            <person name="Delahaunty K."/>
            <person name="Markovic C."/>
            <person name="Hall O."/>
            <person name="Minx P."/>
            <person name="Tomlinson C."/>
            <person name="Mitreva M."/>
            <person name="Nelson J."/>
            <person name="Hou S."/>
            <person name="Wollam A."/>
            <person name="Pepin K.H."/>
            <person name="Johnson M."/>
            <person name="Bhonagiri V."/>
            <person name="Nash W.E."/>
            <person name="Warren W."/>
            <person name="Chinwalla A."/>
            <person name="Mardis E.R."/>
            <person name="Wilson R.K."/>
        </authorList>
    </citation>
    <scope>NUCLEOTIDE SEQUENCE [LARGE SCALE GENOMIC DNA]</scope>
    <source>
        <strain evidence="1">DSM 14469</strain>
    </source>
</reference>
<keyword evidence="2" id="KW-1185">Reference proteome</keyword>
<gene>
    <name evidence="1" type="ORF">BRYFOR_06241</name>
</gene>
<dbReference type="Proteomes" id="UP000005561">
    <property type="component" value="Unassembled WGS sequence"/>
</dbReference>
<protein>
    <submittedName>
        <fullName evidence="1">Uncharacterized protein</fullName>
    </submittedName>
</protein>
<evidence type="ECO:0000313" key="2">
    <source>
        <dbReference type="Proteomes" id="UP000005561"/>
    </source>
</evidence>
<organism evidence="1 2">
    <name type="scientific">Marvinbryantia formatexigens DSM 14469</name>
    <dbReference type="NCBI Taxonomy" id="478749"/>
    <lineage>
        <taxon>Bacteria</taxon>
        <taxon>Bacillati</taxon>
        <taxon>Bacillota</taxon>
        <taxon>Clostridia</taxon>
        <taxon>Lachnospirales</taxon>
        <taxon>Lachnospiraceae</taxon>
        <taxon>Marvinbryantia</taxon>
    </lineage>
</organism>
<sequence length="78" mass="9156">MIECVKGKDIESADYILFLFVQQHYPVCRIMVNRTYNTVRKIRFLQISNILLSQFYCKPIFLQMLICVACGNGQFSLQ</sequence>
<comment type="caution">
    <text evidence="1">The sequence shown here is derived from an EMBL/GenBank/DDBJ whole genome shotgun (WGS) entry which is preliminary data.</text>
</comment>
<proteinExistence type="predicted"/>
<dbReference type="STRING" id="168384.SAMN05660368_00209"/>
<dbReference type="AlphaFoldDB" id="C6LC94"/>